<gene>
    <name evidence="1" type="ORF">PHYBLDRAFT_72689</name>
</gene>
<name>A0A162TXK8_PHYB8</name>
<organism evidence="1 2">
    <name type="scientific">Phycomyces blakesleeanus (strain ATCC 8743b / DSM 1359 / FGSC 10004 / NBRC 33097 / NRRL 1555)</name>
    <dbReference type="NCBI Taxonomy" id="763407"/>
    <lineage>
        <taxon>Eukaryota</taxon>
        <taxon>Fungi</taxon>
        <taxon>Fungi incertae sedis</taxon>
        <taxon>Mucoromycota</taxon>
        <taxon>Mucoromycotina</taxon>
        <taxon>Mucoromycetes</taxon>
        <taxon>Mucorales</taxon>
        <taxon>Phycomycetaceae</taxon>
        <taxon>Phycomyces</taxon>
    </lineage>
</organism>
<dbReference type="GeneID" id="29003600"/>
<dbReference type="RefSeq" id="XP_018289852.1">
    <property type="nucleotide sequence ID" value="XM_018442694.1"/>
</dbReference>
<reference evidence="2" key="1">
    <citation type="submission" date="2015-06" db="EMBL/GenBank/DDBJ databases">
        <title>Expansion of signal transduction pathways in fungi by whole-genome duplication.</title>
        <authorList>
            <consortium name="DOE Joint Genome Institute"/>
            <person name="Corrochano L.M."/>
            <person name="Kuo A."/>
            <person name="Marcet-Houben M."/>
            <person name="Polaino S."/>
            <person name="Salamov A."/>
            <person name="Villalobos J.M."/>
            <person name="Alvarez M.I."/>
            <person name="Avalos J."/>
            <person name="Benito E.P."/>
            <person name="Benoit I."/>
            <person name="Burger G."/>
            <person name="Camino L.P."/>
            <person name="Canovas D."/>
            <person name="Cerda-Olmedo E."/>
            <person name="Cheng J.-F."/>
            <person name="Dominguez A."/>
            <person name="Elias M."/>
            <person name="Eslava A.P."/>
            <person name="Glaser F."/>
            <person name="Grimwood J."/>
            <person name="Gutierrez G."/>
            <person name="Heitman J."/>
            <person name="Henrissat B."/>
            <person name="Iturriaga E.A."/>
            <person name="Lang B.F."/>
            <person name="Lavin J.L."/>
            <person name="Lee S."/>
            <person name="Li W."/>
            <person name="Lindquist E."/>
            <person name="Lopez-Garcia S."/>
            <person name="Luque E.M."/>
            <person name="Marcos A.T."/>
            <person name="Martin J."/>
            <person name="McCluskey K."/>
            <person name="Medina H.R."/>
            <person name="Miralles-Duran A."/>
            <person name="Miyazaki A."/>
            <person name="Munoz-Torres E."/>
            <person name="Oguiza J.A."/>
            <person name="Ohm R."/>
            <person name="Olmedo M."/>
            <person name="Orejas M."/>
            <person name="Ortiz-Castellanos L."/>
            <person name="Pisabarro A.G."/>
            <person name="Rodriguez-Romero J."/>
            <person name="Ruiz-Herrera J."/>
            <person name="Ruiz-Vazquez R."/>
            <person name="Sanz C."/>
            <person name="Schackwitz W."/>
            <person name="Schmutz J."/>
            <person name="Shahriari M."/>
            <person name="Shelest E."/>
            <person name="Silva-Franco F."/>
            <person name="Soanes D."/>
            <person name="Syed K."/>
            <person name="Tagua V.G."/>
            <person name="Talbot N.J."/>
            <person name="Thon M."/>
            <person name="De vries R.P."/>
            <person name="Wiebenga A."/>
            <person name="Yadav J.S."/>
            <person name="Braun E.L."/>
            <person name="Baker S."/>
            <person name="Garre V."/>
            <person name="Horwitz B."/>
            <person name="Torres-Martinez S."/>
            <person name="Idnurm A."/>
            <person name="Herrera-Estrella A."/>
            <person name="Gabaldon T."/>
            <person name="Grigoriev I.V."/>
        </authorList>
    </citation>
    <scope>NUCLEOTIDE SEQUENCE [LARGE SCALE GENOMIC DNA]</scope>
    <source>
        <strain evidence="2">NRRL 1555(-)</strain>
    </source>
</reference>
<dbReference type="Proteomes" id="UP000077315">
    <property type="component" value="Unassembled WGS sequence"/>
</dbReference>
<proteinExistence type="predicted"/>
<keyword evidence="2" id="KW-1185">Reference proteome</keyword>
<protein>
    <submittedName>
        <fullName evidence="1">Uncharacterized protein</fullName>
    </submittedName>
</protein>
<evidence type="ECO:0000313" key="2">
    <source>
        <dbReference type="Proteomes" id="UP000077315"/>
    </source>
</evidence>
<dbReference type="AlphaFoldDB" id="A0A162TXK8"/>
<evidence type="ECO:0000313" key="1">
    <source>
        <dbReference type="EMBL" id="OAD71812.1"/>
    </source>
</evidence>
<dbReference type="VEuPathDB" id="FungiDB:PHYBLDRAFT_72689"/>
<dbReference type="OrthoDB" id="2389915at2759"/>
<sequence length="131" mass="14662">MVAKIPSEDISAKVHVLMTTDNIPALETMACNVDYISKDGCCICHVVGQSPGHDQYFQMASTITMRASESFKSKYFWAVDWVNFILFVISTLVVEHVCSQVAHKALHDLIQTGNLLISWELSVEKKTLIKT</sequence>
<accession>A0A162TXK8</accession>
<dbReference type="InParanoid" id="A0A162TXK8"/>
<dbReference type="EMBL" id="KV440985">
    <property type="protein sequence ID" value="OAD71812.1"/>
    <property type="molecule type" value="Genomic_DNA"/>
</dbReference>